<feature type="domain" description="Adaptive response protein AidB N-terminal" evidence="7">
    <location>
        <begin position="71"/>
        <end position="212"/>
    </location>
</feature>
<protein>
    <submittedName>
        <fullName evidence="9">ACD11 dehydrogenase</fullName>
    </submittedName>
</protein>
<dbReference type="OrthoDB" id="10251155at2759"/>
<name>A0A7L0STY1_PODPO</name>
<feature type="non-terminal residue" evidence="9">
    <location>
        <position position="1"/>
    </location>
</feature>
<dbReference type="Gene3D" id="6.10.250.600">
    <property type="match status" value="1"/>
</dbReference>
<feature type="compositionally biased region" description="Basic residues" evidence="5">
    <location>
        <begin position="462"/>
        <end position="472"/>
    </location>
</feature>
<evidence type="ECO:0000313" key="9">
    <source>
        <dbReference type="EMBL" id="NXL45259.1"/>
    </source>
</evidence>
<feature type="domain" description="Acyl-CoA dehydrogenase/oxidase C-terminal" evidence="6">
    <location>
        <begin position="351"/>
        <end position="463"/>
    </location>
</feature>
<comment type="similarity">
    <text evidence="1">Belongs to the acyl-CoA dehydrogenase family.</text>
</comment>
<feature type="region of interest" description="Disordered" evidence="5">
    <location>
        <begin position="212"/>
        <end position="245"/>
    </location>
</feature>
<evidence type="ECO:0000256" key="3">
    <source>
        <dbReference type="ARBA" id="ARBA00022827"/>
    </source>
</evidence>
<keyword evidence="3" id="KW-0274">FAD</keyword>
<dbReference type="InterPro" id="IPR041504">
    <property type="entry name" value="AidB_N"/>
</dbReference>
<gene>
    <name evidence="9" type="primary">Acdh11</name>
    <name evidence="9" type="ORF">PODPOD_R09670</name>
</gene>
<dbReference type="PANTHER" id="PTHR42707:SF2">
    <property type="entry name" value="ACD11 DEHYDROGENASE"/>
    <property type="match status" value="1"/>
</dbReference>
<accession>A0A7L0STY1</accession>
<dbReference type="InterPro" id="IPR053998">
    <property type="entry name" value="ACDH-11_C"/>
</dbReference>
<feature type="compositionally biased region" description="Basic residues" evidence="5">
    <location>
        <begin position="230"/>
        <end position="244"/>
    </location>
</feature>
<dbReference type="Pfam" id="PF18158">
    <property type="entry name" value="AidB_N"/>
    <property type="match status" value="1"/>
</dbReference>
<evidence type="ECO:0000259" key="8">
    <source>
        <dbReference type="Pfam" id="PF22217"/>
    </source>
</evidence>
<dbReference type="AlphaFoldDB" id="A0A7L0STY1"/>
<dbReference type="Pfam" id="PF22217">
    <property type="entry name" value="ACDH-11_C"/>
    <property type="match status" value="1"/>
</dbReference>
<evidence type="ECO:0000259" key="6">
    <source>
        <dbReference type="Pfam" id="PF00441"/>
    </source>
</evidence>
<dbReference type="SUPFAM" id="SSF47203">
    <property type="entry name" value="Acyl-CoA dehydrogenase C-terminal domain-like"/>
    <property type="match status" value="1"/>
</dbReference>
<dbReference type="Gene3D" id="2.40.110.20">
    <property type="match status" value="1"/>
</dbReference>
<feature type="compositionally biased region" description="Basic residues" evidence="5">
    <location>
        <begin position="482"/>
        <end position="492"/>
    </location>
</feature>
<dbReference type="EMBL" id="VXAO01000243">
    <property type="protein sequence ID" value="NXL45259.1"/>
    <property type="molecule type" value="Genomic_DNA"/>
</dbReference>
<organism evidence="9 10">
    <name type="scientific">Podilymbus podiceps</name>
    <name type="common">Pied-billed grebe</name>
    <dbReference type="NCBI Taxonomy" id="9252"/>
    <lineage>
        <taxon>Eukaryota</taxon>
        <taxon>Metazoa</taxon>
        <taxon>Chordata</taxon>
        <taxon>Craniata</taxon>
        <taxon>Vertebrata</taxon>
        <taxon>Euteleostomi</taxon>
        <taxon>Archelosauria</taxon>
        <taxon>Archosauria</taxon>
        <taxon>Dinosauria</taxon>
        <taxon>Saurischia</taxon>
        <taxon>Theropoda</taxon>
        <taxon>Coelurosauria</taxon>
        <taxon>Aves</taxon>
        <taxon>Neognathae</taxon>
        <taxon>Neoaves</taxon>
        <taxon>Mirandornithes</taxon>
        <taxon>Podicipediformes</taxon>
        <taxon>Podicipedidae</taxon>
        <taxon>Podilymbus</taxon>
    </lineage>
</organism>
<evidence type="ECO:0000256" key="4">
    <source>
        <dbReference type="ARBA" id="ARBA00023002"/>
    </source>
</evidence>
<dbReference type="Pfam" id="PF00441">
    <property type="entry name" value="Acyl-CoA_dh_1"/>
    <property type="match status" value="1"/>
</dbReference>
<keyword evidence="4" id="KW-0560">Oxidoreductase</keyword>
<feature type="domain" description="Acyl-CoA dehydrogenase 11-like C-terminal" evidence="8">
    <location>
        <begin position="513"/>
        <end position="629"/>
    </location>
</feature>
<evidence type="ECO:0000256" key="5">
    <source>
        <dbReference type="SAM" id="MobiDB-lite"/>
    </source>
</evidence>
<feature type="compositionally biased region" description="Basic and acidic residues" evidence="5">
    <location>
        <begin position="493"/>
        <end position="502"/>
    </location>
</feature>
<evidence type="ECO:0000256" key="2">
    <source>
        <dbReference type="ARBA" id="ARBA00022630"/>
    </source>
</evidence>
<dbReference type="GO" id="GO:0003995">
    <property type="term" value="F:acyl-CoA dehydrogenase activity"/>
    <property type="evidence" value="ECO:0007669"/>
    <property type="project" value="TreeGrafter"/>
</dbReference>
<comment type="caution">
    <text evidence="9">The sequence shown here is derived from an EMBL/GenBank/DDBJ whole genome shotgun (WGS) entry which is preliminary data.</text>
</comment>
<dbReference type="InterPro" id="IPR009100">
    <property type="entry name" value="AcylCoA_DH/oxidase_NM_dom_sf"/>
</dbReference>
<dbReference type="SUPFAM" id="SSF56645">
    <property type="entry name" value="Acyl-CoA dehydrogenase NM domain-like"/>
    <property type="match status" value="1"/>
</dbReference>
<dbReference type="Proteomes" id="UP000555275">
    <property type="component" value="Unassembled WGS sequence"/>
</dbReference>
<dbReference type="Gene3D" id="1.20.140.10">
    <property type="entry name" value="Butyryl-CoA Dehydrogenase, subunit A, domain 3"/>
    <property type="match status" value="1"/>
</dbReference>
<evidence type="ECO:0000256" key="1">
    <source>
        <dbReference type="ARBA" id="ARBA00009347"/>
    </source>
</evidence>
<feature type="region of interest" description="Disordered" evidence="5">
    <location>
        <begin position="458"/>
        <end position="514"/>
    </location>
</feature>
<evidence type="ECO:0000259" key="7">
    <source>
        <dbReference type="Pfam" id="PF18158"/>
    </source>
</evidence>
<feature type="non-terminal residue" evidence="9">
    <location>
        <position position="639"/>
    </location>
</feature>
<dbReference type="InterPro" id="IPR009075">
    <property type="entry name" value="AcylCo_DH/oxidase_C"/>
</dbReference>
<keyword evidence="10" id="KW-1185">Reference proteome</keyword>
<dbReference type="PANTHER" id="PTHR42707">
    <property type="entry name" value="ACYL-COA DEHYDROGENASE"/>
    <property type="match status" value="1"/>
</dbReference>
<reference evidence="9 10" key="1">
    <citation type="submission" date="2019-09" db="EMBL/GenBank/DDBJ databases">
        <title>Bird 10,000 Genomes (B10K) Project - Family phase.</title>
        <authorList>
            <person name="Zhang G."/>
        </authorList>
    </citation>
    <scope>NUCLEOTIDE SEQUENCE [LARGE SCALE GENOMIC DNA]</scope>
    <source>
        <strain evidence="9">B10K-DU-009-04</strain>
        <tissue evidence="9">Mixed tissue sample</tissue>
    </source>
</reference>
<keyword evidence="2" id="KW-0285">Flavoprotein</keyword>
<evidence type="ECO:0000313" key="10">
    <source>
        <dbReference type="Proteomes" id="UP000555275"/>
    </source>
</evidence>
<sequence length="639" mass="72426">WRSSATCKPWQTGRFLPRLWERCQPPSPKGVITTAGQGQQLGTQEKPTLEDLEMPLARTETENLFQEQPETGNPYLEDALLRSYLKTHLPPKVLEEVNQDLERFGNRLLTEIKPLGWECELNPPTFRQYDAWGRRVDHIATSSAWRRMKEVAAEEGLIAEAYERRYSNWSRLHQAKKKKKKKKKTGGFNCPLAMTDGAAKVIESLKDAFDQKKKKKKKKNWTSGQWMTERKKKKKKKKKTKTVARKQPDGTYRLYGFKWFTSAADSDVTLTLARVADAEGQEKKKKKKKKNSEGAEGSGGLSLFFLKVRDEEGKLNSIQVQRLKDKLGTRQMATAELWLDGAKAELISAEGRGVASISNMLNITRIHNVIGAVASMRRMISLSREYARRRVAFGKLLKDHPLHMQTIARMEQTRGAFLLLMKKKKKKKKKKTNTASEQDQLLLRLLIPVAKLYTGKQASAVVKKKKKKKKKKGYMEDTGLPVKKKKKKKKKQQEKQKKFPPEKKKKKKKKNYYSPAASKKLEIASSTAKLEPAVKQTRDAVGSLRRFTQGAGSKGAVTMELAARDFSYALARIYAGALLIEHAARPDASSTDISAARRWCNQELCPVATELRNGGYEAEEALLDRALVYEGSPACGSRL</sequence>
<dbReference type="InterPro" id="IPR036250">
    <property type="entry name" value="AcylCo_DH-like_C"/>
</dbReference>
<dbReference type="InterPro" id="IPR052904">
    <property type="entry name" value="Acyl-CoA_dehydrogenase-like"/>
</dbReference>
<proteinExistence type="inferred from homology"/>